<proteinExistence type="predicted"/>
<dbReference type="RefSeq" id="WP_109646381.1">
    <property type="nucleotide sequence ID" value="NZ_QGGB01000005.1"/>
</dbReference>
<name>A0A316TWT9_9BACT</name>
<dbReference type="Pfam" id="PF18894">
    <property type="entry name" value="PhageMetallopep"/>
    <property type="match status" value="1"/>
</dbReference>
<gene>
    <name evidence="2" type="ORF">DDZ15_07115</name>
</gene>
<accession>A0A316TWT9</accession>
<dbReference type="InterPro" id="IPR043998">
    <property type="entry name" value="Put_Metallopep"/>
</dbReference>
<organism evidence="2 3">
    <name type="scientific">Rhodohalobacter mucosus</name>
    <dbReference type="NCBI Taxonomy" id="2079485"/>
    <lineage>
        <taxon>Bacteria</taxon>
        <taxon>Pseudomonadati</taxon>
        <taxon>Balneolota</taxon>
        <taxon>Balneolia</taxon>
        <taxon>Balneolales</taxon>
        <taxon>Balneolaceae</taxon>
        <taxon>Rhodohalobacter</taxon>
    </lineage>
</organism>
<keyword evidence="3" id="KW-1185">Reference proteome</keyword>
<reference evidence="2 3" key="1">
    <citation type="submission" date="2018-05" db="EMBL/GenBank/DDBJ databases">
        <title>Rhodohalobacter halophilus gen. nov., sp. nov., a moderately halophilic member of the family Balneolaceae.</title>
        <authorList>
            <person name="Liu Z.-W."/>
        </authorList>
    </citation>
    <scope>NUCLEOTIDE SEQUENCE [LARGE SCALE GENOMIC DNA]</scope>
    <source>
        <strain evidence="2 3">8A47</strain>
    </source>
</reference>
<feature type="domain" description="Putative phage metallopeptidase" evidence="1">
    <location>
        <begin position="18"/>
        <end position="147"/>
    </location>
</feature>
<dbReference type="Proteomes" id="UP000245533">
    <property type="component" value="Unassembled WGS sequence"/>
</dbReference>
<comment type="caution">
    <text evidence="2">The sequence shown here is derived from an EMBL/GenBank/DDBJ whole genome shotgun (WGS) entry which is preliminary data.</text>
</comment>
<evidence type="ECO:0000313" key="3">
    <source>
        <dbReference type="Proteomes" id="UP000245533"/>
    </source>
</evidence>
<evidence type="ECO:0000259" key="1">
    <source>
        <dbReference type="Pfam" id="PF18894"/>
    </source>
</evidence>
<dbReference type="AlphaFoldDB" id="A0A316TWT9"/>
<sequence length="163" mass="19031">MPDNEFLEPSEVTYTDKQLMESEEIQKIAGEVIEMHNIELGPAQIGYLLVYPNISKQRAAKCMKASREVKHYSGNDYLIEISGELWDMLDADTKKMLLYHQLLHVDPVYKAKNQEWKMQIRKPDFADYYVINDKFGNTWYKTIQATVSSLYDLDPRQESKVSV</sequence>
<dbReference type="OrthoDB" id="1523633at2"/>
<evidence type="ECO:0000313" key="2">
    <source>
        <dbReference type="EMBL" id="PWN07032.1"/>
    </source>
</evidence>
<dbReference type="EMBL" id="QGGB01000005">
    <property type="protein sequence ID" value="PWN07032.1"/>
    <property type="molecule type" value="Genomic_DNA"/>
</dbReference>
<protein>
    <recommendedName>
        <fullName evidence="1">Putative phage metallopeptidase domain-containing protein</fullName>
    </recommendedName>
</protein>